<sequence length="444" mass="50894">MIKGLKRHKTTNVTVFEYGLLIASAKAAEKGNVEAISEDAFEYLKKCCLCDESESRFLKLKIAHGMEVLQVQNYAGVVLCPDGTQIEILPKIAKANNQERAATEAQKSLLLMLKSLKQFRHIETEVASIKKQKMPLMEIFIAQFLNAVNVLVKKGVRSDYVREQTNSAFLKGKLLHSQQLKHNFINRHKFYVEYDAYLMDRAENRLIHSALKSVASYTNVNKSKKLSQELLFAFDEVPLSTNYKNDFSSVKFQRGMQHYDVPLSWARLILEGYSPHSMLGDNNAYSLLFPMEAVFENFVAKYLKQRVTSPQKLSSQVQSKSLVTYGDKSYFRLKPDLCLKDLAGLNTVLDTKWKLINQNKKAGKDKFGLSQDDFYQMLGYGYKYLKGQGDLVLIYPKTDNFEQALTNDFYYDEERKLKLRVVPFDVSHKSKERINLELLGISNG</sequence>
<protein>
    <submittedName>
        <fullName evidence="1">McrC family protein</fullName>
    </submittedName>
</protein>
<name>A0ABT2P2A3_9GAMM</name>
<dbReference type="InterPro" id="IPR019292">
    <property type="entry name" value="McrC"/>
</dbReference>
<evidence type="ECO:0000313" key="1">
    <source>
        <dbReference type="EMBL" id="MCT8986602.1"/>
    </source>
</evidence>
<proteinExistence type="predicted"/>
<gene>
    <name evidence="1" type="ORF">N4T56_09040</name>
</gene>
<accession>A0ABT2P2A3</accession>
<reference evidence="1" key="1">
    <citation type="submission" date="2022-09" db="EMBL/GenBank/DDBJ databases">
        <title>Shewanella sp. KJ10-1 sp.nov, isolated from marine algae.</title>
        <authorList>
            <person name="Butt M."/>
            <person name="Lee J.K."/>
            <person name="Kim J.M."/>
            <person name="Choi D.G."/>
        </authorList>
    </citation>
    <scope>NUCLEOTIDE SEQUENCE</scope>
    <source>
        <strain evidence="1">KJ10-1</strain>
    </source>
</reference>
<dbReference type="PANTHER" id="PTHR38733">
    <property type="entry name" value="PROTEIN MCRC"/>
    <property type="match status" value="1"/>
</dbReference>
<dbReference type="Proteomes" id="UP001431192">
    <property type="component" value="Unassembled WGS sequence"/>
</dbReference>
<dbReference type="RefSeq" id="WP_261732989.1">
    <property type="nucleotide sequence ID" value="NZ_JAODOQ010000001.1"/>
</dbReference>
<comment type="caution">
    <text evidence="1">The sequence shown here is derived from an EMBL/GenBank/DDBJ whole genome shotgun (WGS) entry which is preliminary data.</text>
</comment>
<evidence type="ECO:0000313" key="2">
    <source>
        <dbReference type="Proteomes" id="UP001431192"/>
    </source>
</evidence>
<dbReference type="EMBL" id="JAODOQ010000001">
    <property type="protein sequence ID" value="MCT8986602.1"/>
    <property type="molecule type" value="Genomic_DNA"/>
</dbReference>
<dbReference type="PANTHER" id="PTHR38733:SF1">
    <property type="entry name" value="TYPE IV METHYL-DIRECTED RESTRICTION ENZYME ECOKMCRBC"/>
    <property type="match status" value="1"/>
</dbReference>
<dbReference type="Pfam" id="PF10117">
    <property type="entry name" value="McrBC"/>
    <property type="match status" value="1"/>
</dbReference>
<keyword evidence="2" id="KW-1185">Reference proteome</keyword>
<organism evidence="1 2">
    <name type="scientific">Shewanella phaeophyticola</name>
    <dbReference type="NCBI Taxonomy" id="2978345"/>
    <lineage>
        <taxon>Bacteria</taxon>
        <taxon>Pseudomonadati</taxon>
        <taxon>Pseudomonadota</taxon>
        <taxon>Gammaproteobacteria</taxon>
        <taxon>Alteromonadales</taxon>
        <taxon>Shewanellaceae</taxon>
        <taxon>Shewanella</taxon>
    </lineage>
</organism>